<sequence>MHRTVSRLKSLWYKVTHWEFWPFAVLYFPVNFYYPWLAFKCRSLFFFTAANPSIDFGGMLGESKSAIFDLIPEKYLPAYRLIAPGDESMAKAFAHQIGYPLIAKPDIGERGKLVEKINDEQALEKYLAKCPVPFLMQAFVSFPLELGVFFVKYPNTTEGRITSIVEKDFMSVVGDGHHTVRQLLDSNPRALLQIDTNHPRFQLLLEEIPERGKEVTVEGIGNHCRGTTFLNANNRITGQLNRTFNTIAKGIKDFHFGRFDLRCTSWSDLEEGKNLMILELNGAGAEPGHIYQPGYSLWKGYRAIFWHLSTLAEISRANRKKGIPYWTFAQGWKKMKTIRAYNRKIESAL</sequence>
<evidence type="ECO:0008006" key="4">
    <source>
        <dbReference type="Google" id="ProtNLM"/>
    </source>
</evidence>
<accession>A0ABW7NA45</accession>
<evidence type="ECO:0000313" key="3">
    <source>
        <dbReference type="Proteomes" id="UP001610063"/>
    </source>
</evidence>
<protein>
    <recommendedName>
        <fullName evidence="4">D-alanine--D-alanine ligase</fullName>
    </recommendedName>
</protein>
<dbReference type="Proteomes" id="UP001610063">
    <property type="component" value="Unassembled WGS sequence"/>
</dbReference>
<evidence type="ECO:0000256" key="1">
    <source>
        <dbReference type="SAM" id="Phobius"/>
    </source>
</evidence>
<organism evidence="2 3">
    <name type="scientific">Marinoscillum luteum</name>
    <dbReference type="NCBI Taxonomy" id="861051"/>
    <lineage>
        <taxon>Bacteria</taxon>
        <taxon>Pseudomonadati</taxon>
        <taxon>Bacteroidota</taxon>
        <taxon>Cytophagia</taxon>
        <taxon>Cytophagales</taxon>
        <taxon>Reichenbachiellaceae</taxon>
        <taxon>Marinoscillum</taxon>
    </lineage>
</organism>
<keyword evidence="1" id="KW-0812">Transmembrane</keyword>
<comment type="caution">
    <text evidence="2">The sequence shown here is derived from an EMBL/GenBank/DDBJ whole genome shotgun (WGS) entry which is preliminary data.</text>
</comment>
<gene>
    <name evidence="2" type="ORF">ACHKAR_10855</name>
</gene>
<reference evidence="2 3" key="1">
    <citation type="journal article" date="2013" name="Int. J. Syst. Evol. Microbiol.">
        <title>Marinoscillum luteum sp. nov., isolated from marine sediment.</title>
        <authorList>
            <person name="Cha I.T."/>
            <person name="Park S.J."/>
            <person name="Kim S.J."/>
            <person name="Kim J.G."/>
            <person name="Jung M.Y."/>
            <person name="Shin K.S."/>
            <person name="Kwon K.K."/>
            <person name="Yang S.H."/>
            <person name="Seo Y.S."/>
            <person name="Rhee S.K."/>
        </authorList>
    </citation>
    <scope>NUCLEOTIDE SEQUENCE [LARGE SCALE GENOMIC DNA]</scope>
    <source>
        <strain evidence="2 3">KCTC 23939</strain>
    </source>
</reference>
<keyword evidence="1" id="KW-1133">Transmembrane helix</keyword>
<dbReference type="SUPFAM" id="SSF56059">
    <property type="entry name" value="Glutathione synthetase ATP-binding domain-like"/>
    <property type="match status" value="1"/>
</dbReference>
<dbReference type="EMBL" id="JBIPKE010000016">
    <property type="protein sequence ID" value="MFH6983945.1"/>
    <property type="molecule type" value="Genomic_DNA"/>
</dbReference>
<proteinExistence type="predicted"/>
<keyword evidence="3" id="KW-1185">Reference proteome</keyword>
<feature type="transmembrane region" description="Helical" evidence="1">
    <location>
        <begin position="20"/>
        <end position="39"/>
    </location>
</feature>
<evidence type="ECO:0000313" key="2">
    <source>
        <dbReference type="EMBL" id="MFH6983945.1"/>
    </source>
</evidence>
<name>A0ABW7NA45_9BACT</name>
<dbReference type="Gene3D" id="3.30.1490.20">
    <property type="entry name" value="ATP-grasp fold, A domain"/>
    <property type="match status" value="1"/>
</dbReference>
<dbReference type="RefSeq" id="WP_395417446.1">
    <property type="nucleotide sequence ID" value="NZ_JBIPKE010000016.1"/>
</dbReference>
<dbReference type="InterPro" id="IPR013815">
    <property type="entry name" value="ATP_grasp_subdomain_1"/>
</dbReference>
<keyword evidence="1" id="KW-0472">Membrane</keyword>